<feature type="compositionally biased region" description="Low complexity" evidence="1">
    <location>
        <begin position="344"/>
        <end position="359"/>
    </location>
</feature>
<dbReference type="EMBL" id="LJZO01000045">
    <property type="protein sequence ID" value="ROV91161.1"/>
    <property type="molecule type" value="Genomic_DNA"/>
</dbReference>
<protein>
    <recommendedName>
        <fullName evidence="4">DNA (cytosine-5)-methyltransferase 1 replication foci domain-containing protein</fullName>
    </recommendedName>
</protein>
<evidence type="ECO:0000256" key="1">
    <source>
        <dbReference type="SAM" id="MobiDB-lite"/>
    </source>
</evidence>
<evidence type="ECO:0000313" key="3">
    <source>
        <dbReference type="Proteomes" id="UP000284375"/>
    </source>
</evidence>
<gene>
    <name evidence="2" type="ORF">VSDG_07856</name>
</gene>
<dbReference type="OrthoDB" id="5382953at2759"/>
<feature type="region of interest" description="Disordered" evidence="1">
    <location>
        <begin position="265"/>
        <end position="362"/>
    </location>
</feature>
<name>A0A423VJK4_CYTCH</name>
<reference evidence="2 3" key="1">
    <citation type="submission" date="2015-09" db="EMBL/GenBank/DDBJ databases">
        <title>Host preference determinants of Valsa canker pathogens revealed by comparative genomics.</title>
        <authorList>
            <person name="Yin Z."/>
            <person name="Huang L."/>
        </authorList>
    </citation>
    <scope>NUCLEOTIDE SEQUENCE [LARGE SCALE GENOMIC DNA]</scope>
    <source>
        <strain evidence="2 3">YSFL</strain>
    </source>
</reference>
<organism evidence="2 3">
    <name type="scientific">Cytospora chrysosperma</name>
    <name type="common">Cytospora canker fungus</name>
    <name type="synonym">Sphaeria chrysosperma</name>
    <dbReference type="NCBI Taxonomy" id="252740"/>
    <lineage>
        <taxon>Eukaryota</taxon>
        <taxon>Fungi</taxon>
        <taxon>Dikarya</taxon>
        <taxon>Ascomycota</taxon>
        <taxon>Pezizomycotina</taxon>
        <taxon>Sordariomycetes</taxon>
        <taxon>Sordariomycetidae</taxon>
        <taxon>Diaporthales</taxon>
        <taxon>Cytosporaceae</taxon>
        <taxon>Cytospora</taxon>
    </lineage>
</organism>
<dbReference type="STRING" id="252740.A0A423VJK4"/>
<keyword evidence="3" id="KW-1185">Reference proteome</keyword>
<sequence length="645" mass="72411">MAGGRPGRPPGRPRGSGRARGPGRPPGRPRRYSDSTVASIDRTHVTYLQETSVLKSTKSTYSDDWPIFELKDAVVYRKSKDGQLVIANVCNVDLEGPFVIRGKLDIDVDQKDFMRNYSYRSAYIEIPLSHSYSIGYGPWPAVWASGKAGWYEISPAPEYEAMYDFVCEGITLYYKVIDVYPVPGDGLPKAKRYKAYRMPIEKVLLQYAVAVGDGVTLTEAKNRCHTHAPFLLAKFEKETDINWNLTSFKKWMTASHQDLVQKLEEAKKRPPPPPVDSPEVDPVEPKEEPHDGSLELPFRISPETDRNQRSKSRASRQSEDKETPAAPRIETPVHPPILPPFRPAPTAATPTHSTAAPSSPVEPLDPVRFLSDLLEEILEEQWGDMSRITESRVHSQIHAKCRIKAYRAAKEITHFYAKPLVASLPSKWYPSPFFQWLKSVRDQPWLPEILTKDDVPGQCIRRTKMSKVIHRTRLPAAGNQSPHQSPPRGAGKRWPPSNLTPRTGGLRPGTGAKRPATEVPQPIAALAASEIPKETVRVVVRAEKVPTMLPSGPNGTWRCEEEGCGYIVRSAQEQEGKDLIAKHFQDHEKRVEKLNLALSEGTRGHMPINHLLEKIRSMGERSQKKEQGQIDGVSVPRPIKRRLIV</sequence>
<dbReference type="Proteomes" id="UP000284375">
    <property type="component" value="Unassembled WGS sequence"/>
</dbReference>
<proteinExistence type="predicted"/>
<feature type="compositionally biased region" description="Basic and acidic residues" evidence="1">
    <location>
        <begin position="283"/>
        <end position="293"/>
    </location>
</feature>
<evidence type="ECO:0008006" key="4">
    <source>
        <dbReference type="Google" id="ProtNLM"/>
    </source>
</evidence>
<feature type="compositionally biased region" description="Pro residues" evidence="1">
    <location>
        <begin position="333"/>
        <end position="343"/>
    </location>
</feature>
<comment type="caution">
    <text evidence="2">The sequence shown here is derived from an EMBL/GenBank/DDBJ whole genome shotgun (WGS) entry which is preliminary data.</text>
</comment>
<evidence type="ECO:0000313" key="2">
    <source>
        <dbReference type="EMBL" id="ROV91161.1"/>
    </source>
</evidence>
<feature type="compositionally biased region" description="Low complexity" evidence="1">
    <location>
        <begin position="499"/>
        <end position="511"/>
    </location>
</feature>
<feature type="region of interest" description="Disordered" evidence="1">
    <location>
        <begin position="470"/>
        <end position="517"/>
    </location>
</feature>
<feature type="region of interest" description="Disordered" evidence="1">
    <location>
        <begin position="1"/>
        <end position="36"/>
    </location>
</feature>
<dbReference type="AlphaFoldDB" id="A0A423VJK4"/>
<accession>A0A423VJK4</accession>